<sequence>ISIPTLTFSSPSLDKSHIFSVLRDLILGKIHLKCSRPTLLTIDSQLKKTSIISGDPIHEIDSIFCKYSLSLFSFPLSPSSSFLSTSSKAKDEPIFQKSHSIPPLSTFLTLTPLHLIPATSLPICFLNGPYQLLWTDKESSLPSIHAQKSIDTSEQSTLHQTDPFIVEDCLKSLSQYLQDHSQVILTHFTIKTDHKTLSKRISAPSKPIDDGLCVIIPMGGSLCVCGLSECMWSIPGVKDVTRDAPDPFEEDFRDPMKEETREKKNMCRSVDASKISKGADIDLSKCKVKDILKGDEESPLRLHDHSMLDISDHISSVDDQIGEMTIQQSSPGDHKLSSEIVGIISQYRISPFNPFSLLLLACQGYSHDTASDDVATLSHSDSFEYKQSRPSFPYDDDHEKISNQSSEHGSSSASSLPLSVGGKRRSITSSSQKGGWKGYFGERTKRVRFSDGPHPERK</sequence>
<comment type="caution">
    <text evidence="2">The sequence shown here is derived from an EMBL/GenBank/DDBJ whole genome shotgun (WGS) entry which is preliminary data.</text>
</comment>
<evidence type="ECO:0000313" key="3">
    <source>
        <dbReference type="Proteomes" id="UP001057375"/>
    </source>
</evidence>
<name>A0ABQ5KT54_9EUKA</name>
<dbReference type="EMBL" id="BQXS01011037">
    <property type="protein sequence ID" value="GKT35655.1"/>
    <property type="molecule type" value="Genomic_DNA"/>
</dbReference>
<gene>
    <name evidence="2" type="ORF">ADUPG1_008768</name>
</gene>
<protein>
    <submittedName>
        <fullName evidence="2">Uncharacterized protein</fullName>
    </submittedName>
</protein>
<feature type="compositionally biased region" description="Basic and acidic residues" evidence="1">
    <location>
        <begin position="440"/>
        <end position="458"/>
    </location>
</feature>
<proteinExistence type="predicted"/>
<evidence type="ECO:0000313" key="2">
    <source>
        <dbReference type="EMBL" id="GKT35655.1"/>
    </source>
</evidence>
<feature type="compositionally biased region" description="Low complexity" evidence="1">
    <location>
        <begin position="402"/>
        <end position="419"/>
    </location>
</feature>
<organism evidence="2 3">
    <name type="scientific">Aduncisulcus paluster</name>
    <dbReference type="NCBI Taxonomy" id="2918883"/>
    <lineage>
        <taxon>Eukaryota</taxon>
        <taxon>Metamonada</taxon>
        <taxon>Carpediemonas-like organisms</taxon>
        <taxon>Aduncisulcus</taxon>
    </lineage>
</organism>
<accession>A0ABQ5KT54</accession>
<reference evidence="2" key="1">
    <citation type="submission" date="2022-03" db="EMBL/GenBank/DDBJ databases">
        <title>Draft genome sequence of Aduncisulcus paluster, a free-living microaerophilic Fornicata.</title>
        <authorList>
            <person name="Yuyama I."/>
            <person name="Kume K."/>
            <person name="Tamura T."/>
            <person name="Inagaki Y."/>
            <person name="Hashimoto T."/>
        </authorList>
    </citation>
    <scope>NUCLEOTIDE SEQUENCE</scope>
    <source>
        <strain evidence="2">NY0171</strain>
    </source>
</reference>
<feature type="region of interest" description="Disordered" evidence="1">
    <location>
        <begin position="388"/>
        <end position="458"/>
    </location>
</feature>
<evidence type="ECO:0000256" key="1">
    <source>
        <dbReference type="SAM" id="MobiDB-lite"/>
    </source>
</evidence>
<dbReference type="Proteomes" id="UP001057375">
    <property type="component" value="Unassembled WGS sequence"/>
</dbReference>
<feature type="non-terminal residue" evidence="2">
    <location>
        <position position="1"/>
    </location>
</feature>
<keyword evidence="3" id="KW-1185">Reference proteome</keyword>